<evidence type="ECO:0000313" key="1">
    <source>
        <dbReference type="EMBL" id="GLH41384.1"/>
    </source>
</evidence>
<accession>A0ABQ5PD03</accession>
<keyword evidence="2" id="KW-1185">Reference proteome</keyword>
<sequence>MQSDSLHTLIYRLNMNTHALCEATKEIGDWIGVSGDTTISQRISEHLELIENNSEVISTVMADMVITGTPQAKR</sequence>
<reference evidence="1" key="1">
    <citation type="journal article" date="2021" name="Sci. Rep.">
        <title>An efficient direct screening system for microorganisms that activate plant immune responses based on plant-microbe interactions using cultured plant cells.</title>
        <authorList>
            <person name="Kurokawa M."/>
            <person name="Nakano M."/>
            <person name="Kitahata N."/>
            <person name="Kuchitsu K."/>
            <person name="Furuya T."/>
        </authorList>
    </citation>
    <scope>NUCLEOTIDE SEQUENCE</scope>
    <source>
        <strain evidence="1">RS3R-1</strain>
    </source>
</reference>
<dbReference type="RefSeq" id="WP_281891533.1">
    <property type="nucleotide sequence ID" value="NZ_BSCS01000001.1"/>
</dbReference>
<protein>
    <recommendedName>
        <fullName evidence="3">PhoU domain-containing protein</fullName>
    </recommendedName>
</protein>
<name>A0ABQ5PD03_9PSED</name>
<evidence type="ECO:0000313" key="2">
    <source>
        <dbReference type="Proteomes" id="UP001145022"/>
    </source>
</evidence>
<proteinExistence type="predicted"/>
<comment type="caution">
    <text evidence="1">The sequence shown here is derived from an EMBL/GenBank/DDBJ whole genome shotgun (WGS) entry which is preliminary data.</text>
</comment>
<organism evidence="1 2">
    <name type="scientific">Pseudomonas atacamensis</name>
    <dbReference type="NCBI Taxonomy" id="2565368"/>
    <lineage>
        <taxon>Bacteria</taxon>
        <taxon>Pseudomonadati</taxon>
        <taxon>Pseudomonadota</taxon>
        <taxon>Gammaproteobacteria</taxon>
        <taxon>Pseudomonadales</taxon>
        <taxon>Pseudomonadaceae</taxon>
        <taxon>Pseudomonas</taxon>
    </lineage>
</organism>
<gene>
    <name evidence="1" type="ORF">RS3R1_04710</name>
</gene>
<reference evidence="1" key="2">
    <citation type="submission" date="2022-11" db="EMBL/GenBank/DDBJ databases">
        <title>Draft genome sequencing of Pseudomonas atacamensis RS3R1.</title>
        <authorList>
            <person name="Furuya T."/>
            <person name="Kaneko H."/>
        </authorList>
    </citation>
    <scope>NUCLEOTIDE SEQUENCE</scope>
    <source>
        <strain evidence="1">RS3R-1</strain>
    </source>
</reference>
<reference evidence="1" key="3">
    <citation type="journal article" date="2023" name="J. Biotechnol.">
        <title>Draft Genome Sequences of Endophytic Pseudomonas Strains, Isolated from the Interior of Brassicaceae Plants.</title>
        <authorList>
            <person name="Kaneko H."/>
            <person name="Furuya T."/>
        </authorList>
    </citation>
    <scope>NUCLEOTIDE SEQUENCE</scope>
    <source>
        <strain evidence="1">RS3R-1</strain>
    </source>
</reference>
<evidence type="ECO:0008006" key="3">
    <source>
        <dbReference type="Google" id="ProtNLM"/>
    </source>
</evidence>
<dbReference type="EMBL" id="BSCQ01000003">
    <property type="protein sequence ID" value="GLH41384.1"/>
    <property type="molecule type" value="Genomic_DNA"/>
</dbReference>
<dbReference type="Proteomes" id="UP001145022">
    <property type="component" value="Unassembled WGS sequence"/>
</dbReference>